<keyword evidence="2" id="KW-0732">Signal</keyword>
<dbReference type="AlphaFoldDB" id="D0LFS8"/>
<dbReference type="RefSeq" id="WP_012827138.1">
    <property type="nucleotide sequence ID" value="NC_013440.1"/>
</dbReference>
<evidence type="ECO:0000313" key="3">
    <source>
        <dbReference type="EMBL" id="ACY14530.1"/>
    </source>
</evidence>
<feature type="compositionally biased region" description="Basic and acidic residues" evidence="1">
    <location>
        <begin position="61"/>
        <end position="75"/>
    </location>
</feature>
<proteinExistence type="predicted"/>
<dbReference type="Proteomes" id="UP000001880">
    <property type="component" value="Chromosome"/>
</dbReference>
<accession>D0LFS8</accession>
<feature type="compositionally biased region" description="Low complexity" evidence="1">
    <location>
        <begin position="37"/>
        <end position="53"/>
    </location>
</feature>
<dbReference type="STRING" id="502025.Hoch_1984"/>
<dbReference type="OrthoDB" id="106501at2"/>
<keyword evidence="4" id="KW-1185">Reference proteome</keyword>
<feature type="region of interest" description="Disordered" evidence="1">
    <location>
        <begin position="26"/>
        <end position="75"/>
    </location>
</feature>
<dbReference type="HOGENOM" id="CLU_581096_0_0_7"/>
<evidence type="ECO:0000256" key="1">
    <source>
        <dbReference type="SAM" id="MobiDB-lite"/>
    </source>
</evidence>
<dbReference type="EMBL" id="CP001804">
    <property type="protein sequence ID" value="ACY14530.1"/>
    <property type="molecule type" value="Genomic_DNA"/>
</dbReference>
<sequence length="470" mass="50288">MRSAASSRLLALAIALLCAPAPALAQADEASAERDAPAPSADSADSADNSDNAGADDAERDDIAERDYGERRQGSDRDLQYRWRTAGRHYVVPLAFFSIHGYLEGVFAGPSPDWTAADPTQLAAPGQLLVPNTPDSSFQYDAALFISTDISAHTRSLIELHLVSDPGGSGAAGPGGLTIALTEASASWDLYKSYLTLGGGLFWAPFGIVNTDWLGGQSLFSLVPRASAAFPTHYNERGVRINGAAALARGFGINYVVSYGNGVSSFGIDGQNAWDTDGSKTVIGRLGIFPGLGPDLEIGLSYGYGELRDAETDIEREGSDYFGDARRYPGKFEAVGGDLVWKLSDLKLRSYLILSTEVLEPSAGVSPPNIGRRGFMSELSYEWWVELPVGHIRSIVPKARFDWFAIDALAGDGLSTTDMQSSVYSAGVELRSAGTVGAVLSLEYHHQDEFKGFAEPLDNDRIVARLLAKF</sequence>
<name>D0LFS8_HALO1</name>
<feature type="chain" id="PRO_5003011319" evidence="2">
    <location>
        <begin position="26"/>
        <end position="470"/>
    </location>
</feature>
<evidence type="ECO:0000256" key="2">
    <source>
        <dbReference type="SAM" id="SignalP"/>
    </source>
</evidence>
<protein>
    <submittedName>
        <fullName evidence="3">Uncharacterized protein</fullName>
    </submittedName>
</protein>
<evidence type="ECO:0000313" key="4">
    <source>
        <dbReference type="Proteomes" id="UP000001880"/>
    </source>
</evidence>
<gene>
    <name evidence="3" type="ordered locus">Hoch_1984</name>
</gene>
<reference evidence="3 4" key="1">
    <citation type="journal article" date="2010" name="Stand. Genomic Sci.">
        <title>Complete genome sequence of Haliangium ochraceum type strain (SMP-2).</title>
        <authorList>
            <consortium name="US DOE Joint Genome Institute (JGI-PGF)"/>
            <person name="Ivanova N."/>
            <person name="Daum C."/>
            <person name="Lang E."/>
            <person name="Abt B."/>
            <person name="Kopitz M."/>
            <person name="Saunders E."/>
            <person name="Lapidus A."/>
            <person name="Lucas S."/>
            <person name="Glavina Del Rio T."/>
            <person name="Nolan M."/>
            <person name="Tice H."/>
            <person name="Copeland A."/>
            <person name="Cheng J.F."/>
            <person name="Chen F."/>
            <person name="Bruce D."/>
            <person name="Goodwin L."/>
            <person name="Pitluck S."/>
            <person name="Mavromatis K."/>
            <person name="Pati A."/>
            <person name="Mikhailova N."/>
            <person name="Chen A."/>
            <person name="Palaniappan K."/>
            <person name="Land M."/>
            <person name="Hauser L."/>
            <person name="Chang Y.J."/>
            <person name="Jeffries C.D."/>
            <person name="Detter J.C."/>
            <person name="Brettin T."/>
            <person name="Rohde M."/>
            <person name="Goker M."/>
            <person name="Bristow J."/>
            <person name="Markowitz V."/>
            <person name="Eisen J.A."/>
            <person name="Hugenholtz P."/>
            <person name="Kyrpides N.C."/>
            <person name="Klenk H.P."/>
        </authorList>
    </citation>
    <scope>NUCLEOTIDE SEQUENCE [LARGE SCALE GENOMIC DNA]</scope>
    <source>
        <strain evidence="4">DSM 14365 / CIP 107738 / JCM 11303 / AJ 13395 / SMP-2</strain>
    </source>
</reference>
<organism evidence="3 4">
    <name type="scientific">Haliangium ochraceum (strain DSM 14365 / JCM 11303 / SMP-2)</name>
    <dbReference type="NCBI Taxonomy" id="502025"/>
    <lineage>
        <taxon>Bacteria</taxon>
        <taxon>Pseudomonadati</taxon>
        <taxon>Myxococcota</taxon>
        <taxon>Polyangia</taxon>
        <taxon>Haliangiales</taxon>
        <taxon>Kofleriaceae</taxon>
        <taxon>Haliangium</taxon>
    </lineage>
</organism>
<feature type="signal peptide" evidence="2">
    <location>
        <begin position="1"/>
        <end position="25"/>
    </location>
</feature>
<dbReference type="KEGG" id="hoh:Hoch_1984"/>